<reference evidence="1" key="2">
    <citation type="submission" date="2019-01" db="UniProtKB">
        <authorList>
            <consortium name="EnsemblPlants"/>
        </authorList>
    </citation>
    <scope>IDENTIFICATION</scope>
    <source>
        <strain evidence="1">cv. Heinz 1706</strain>
    </source>
</reference>
<dbReference type="InterPro" id="IPR004000">
    <property type="entry name" value="Actin"/>
</dbReference>
<name>A0A3Q7G303_SOLLC</name>
<dbReference type="STRING" id="4081.A0A3Q7G303"/>
<accession>A0A3Q7G303</accession>
<dbReference type="InterPro" id="IPR043129">
    <property type="entry name" value="ATPase_NBD"/>
</dbReference>
<dbReference type="InParanoid" id="A0A3Q7G303"/>
<protein>
    <submittedName>
        <fullName evidence="1">Uncharacterized protein</fullName>
    </submittedName>
</protein>
<proteinExistence type="predicted"/>
<evidence type="ECO:0000313" key="1">
    <source>
        <dbReference type="EnsemblPlants" id="Solyc04g049215.1.1"/>
    </source>
</evidence>
<dbReference type="Pfam" id="PF00022">
    <property type="entry name" value="Actin"/>
    <property type="match status" value="1"/>
</dbReference>
<dbReference type="SUPFAM" id="SSF53067">
    <property type="entry name" value="Actin-like ATPase domain"/>
    <property type="match status" value="1"/>
</dbReference>
<sequence length="144" mass="16050">LFLLPKGHLIGKHKIRNTGSLLFIISRSLISLNILQPGIVVSSGDGSTHTIPIYEGHALPNAISWLVIEENITRSIKETITYVALDFQQEIKKTKIRFAVDKGFELPDGRFFYIGAVGYQCPKVLFQPSLVRKGPRGIMKKSTT</sequence>
<keyword evidence="2" id="KW-1185">Reference proteome</keyword>
<organism evidence="1">
    <name type="scientific">Solanum lycopersicum</name>
    <name type="common">Tomato</name>
    <name type="synonym">Lycopersicon esculentum</name>
    <dbReference type="NCBI Taxonomy" id="4081"/>
    <lineage>
        <taxon>Eukaryota</taxon>
        <taxon>Viridiplantae</taxon>
        <taxon>Streptophyta</taxon>
        <taxon>Embryophyta</taxon>
        <taxon>Tracheophyta</taxon>
        <taxon>Spermatophyta</taxon>
        <taxon>Magnoliopsida</taxon>
        <taxon>eudicotyledons</taxon>
        <taxon>Gunneridae</taxon>
        <taxon>Pentapetalae</taxon>
        <taxon>asterids</taxon>
        <taxon>lamiids</taxon>
        <taxon>Solanales</taxon>
        <taxon>Solanaceae</taxon>
        <taxon>Solanoideae</taxon>
        <taxon>Solaneae</taxon>
        <taxon>Solanum</taxon>
        <taxon>Solanum subgen. Lycopersicon</taxon>
    </lineage>
</organism>
<reference evidence="1" key="1">
    <citation type="journal article" date="2012" name="Nature">
        <title>The tomato genome sequence provides insights into fleshy fruit evolution.</title>
        <authorList>
            <consortium name="Tomato Genome Consortium"/>
        </authorList>
    </citation>
    <scope>NUCLEOTIDE SEQUENCE [LARGE SCALE GENOMIC DNA]</scope>
    <source>
        <strain evidence="1">cv. Heinz 1706</strain>
    </source>
</reference>
<dbReference type="Gene3D" id="3.90.640.10">
    <property type="entry name" value="Actin, Chain A, domain 4"/>
    <property type="match status" value="1"/>
</dbReference>
<dbReference type="Gramene" id="Solyc04g049215.1.1">
    <property type="protein sequence ID" value="Solyc04g049215.1.1"/>
    <property type="gene ID" value="Solyc04g049215.1"/>
</dbReference>
<dbReference type="EnsemblPlants" id="Solyc04g049215.1.1">
    <property type="protein sequence ID" value="Solyc04g049215.1.1"/>
    <property type="gene ID" value="Solyc04g049215.1"/>
</dbReference>
<dbReference type="AlphaFoldDB" id="A0A3Q7G303"/>
<evidence type="ECO:0000313" key="2">
    <source>
        <dbReference type="Proteomes" id="UP000004994"/>
    </source>
</evidence>
<dbReference type="PANTHER" id="PTHR11937">
    <property type="entry name" value="ACTIN"/>
    <property type="match status" value="1"/>
</dbReference>
<dbReference type="Proteomes" id="UP000004994">
    <property type="component" value="Chromosome 4"/>
</dbReference>